<evidence type="ECO:0000313" key="8">
    <source>
        <dbReference type="EMBL" id="GAB78308.1"/>
    </source>
</evidence>
<dbReference type="EMBL" id="BAGZ01000008">
    <property type="protein sequence ID" value="GAB78308.1"/>
    <property type="molecule type" value="Genomic_DNA"/>
</dbReference>
<accession>K6V7V2</accession>
<dbReference type="GO" id="GO:0071555">
    <property type="term" value="P:cell wall organization"/>
    <property type="evidence" value="ECO:0007669"/>
    <property type="project" value="UniProtKB-UniRule"/>
</dbReference>
<dbReference type="Proteomes" id="UP000008495">
    <property type="component" value="Unassembled WGS sequence"/>
</dbReference>
<keyword evidence="9" id="KW-1185">Reference proteome</keyword>
<dbReference type="PANTHER" id="PTHR30582:SF2">
    <property type="entry name" value="L,D-TRANSPEPTIDASE YCIB-RELATED"/>
    <property type="match status" value="1"/>
</dbReference>
<proteinExistence type="predicted"/>
<dbReference type="SUPFAM" id="SSF141523">
    <property type="entry name" value="L,D-transpeptidase catalytic domain-like"/>
    <property type="match status" value="1"/>
</dbReference>
<evidence type="ECO:0000256" key="4">
    <source>
        <dbReference type="ARBA" id="ARBA00022984"/>
    </source>
</evidence>
<feature type="active site" description="Proton donor/acceptor" evidence="6">
    <location>
        <position position="139"/>
    </location>
</feature>
<dbReference type="InterPro" id="IPR050979">
    <property type="entry name" value="LD-transpeptidase"/>
</dbReference>
<evidence type="ECO:0000256" key="5">
    <source>
        <dbReference type="ARBA" id="ARBA00023316"/>
    </source>
</evidence>
<dbReference type="UniPathway" id="UPA00219"/>
<dbReference type="Gene3D" id="2.40.440.10">
    <property type="entry name" value="L,D-transpeptidase catalytic domain-like"/>
    <property type="match status" value="1"/>
</dbReference>
<keyword evidence="3 6" id="KW-0133">Cell shape</keyword>
<gene>
    <name evidence="8" type="ORF">AUCHE_08_05540</name>
</gene>
<dbReference type="GO" id="GO:0008360">
    <property type="term" value="P:regulation of cell shape"/>
    <property type="evidence" value="ECO:0007669"/>
    <property type="project" value="UniProtKB-UniRule"/>
</dbReference>
<evidence type="ECO:0000256" key="1">
    <source>
        <dbReference type="ARBA" id="ARBA00004752"/>
    </source>
</evidence>
<dbReference type="GO" id="GO:0018104">
    <property type="term" value="P:peptidoglycan-protein cross-linking"/>
    <property type="evidence" value="ECO:0007669"/>
    <property type="project" value="TreeGrafter"/>
</dbReference>
<organism evidence="8 9">
    <name type="scientific">Austwickia chelonae NBRC 105200</name>
    <dbReference type="NCBI Taxonomy" id="1184607"/>
    <lineage>
        <taxon>Bacteria</taxon>
        <taxon>Bacillati</taxon>
        <taxon>Actinomycetota</taxon>
        <taxon>Actinomycetes</taxon>
        <taxon>Micrococcales</taxon>
        <taxon>Dermatophilaceae</taxon>
        <taxon>Austwickia</taxon>
    </lineage>
</organism>
<keyword evidence="2" id="KW-0808">Transferase</keyword>
<dbReference type="RefSeq" id="WP_006503063.1">
    <property type="nucleotide sequence ID" value="NZ_BAGZ01000008.1"/>
</dbReference>
<dbReference type="STRING" id="100225.SAMN05421595_0825"/>
<reference evidence="8 9" key="1">
    <citation type="submission" date="2012-08" db="EMBL/GenBank/DDBJ databases">
        <title>Whole genome shotgun sequence of Austwickia chelonae NBRC 105200.</title>
        <authorList>
            <person name="Yoshida I."/>
            <person name="Hosoyama A."/>
            <person name="Tsuchikane K."/>
            <person name="Katsumata H."/>
            <person name="Ando Y."/>
            <person name="Ohji S."/>
            <person name="Hamada M."/>
            <person name="Tamura T."/>
            <person name="Yamazoe A."/>
            <person name="Yamazaki S."/>
            <person name="Fujita N."/>
        </authorList>
    </citation>
    <scope>NUCLEOTIDE SEQUENCE [LARGE SCALE GENOMIC DNA]</scope>
    <source>
        <strain evidence="8 9">NBRC 105200</strain>
    </source>
</reference>
<feature type="domain" description="L,D-TPase catalytic" evidence="7">
    <location>
        <begin position="66"/>
        <end position="182"/>
    </location>
</feature>
<keyword evidence="4 6" id="KW-0573">Peptidoglycan synthesis</keyword>
<dbReference type="GO" id="GO:0071972">
    <property type="term" value="F:peptidoglycan L,D-transpeptidase activity"/>
    <property type="evidence" value="ECO:0007669"/>
    <property type="project" value="TreeGrafter"/>
</dbReference>
<comment type="pathway">
    <text evidence="1 6">Cell wall biogenesis; peptidoglycan biosynthesis.</text>
</comment>
<dbReference type="CDD" id="cd16913">
    <property type="entry name" value="YkuD_like"/>
    <property type="match status" value="1"/>
</dbReference>
<dbReference type="Pfam" id="PF03734">
    <property type="entry name" value="YkuD"/>
    <property type="match status" value="1"/>
</dbReference>
<evidence type="ECO:0000256" key="6">
    <source>
        <dbReference type="PROSITE-ProRule" id="PRU01373"/>
    </source>
</evidence>
<sequence length="182" mass="19864">MTIRTALRTLAVAGLTVVIGGIGTGASRAAAPELGKHEITSAVGSQAAAPAAPAAELPAICKQKKNIVCASLTDRTLRYFENGEEKLTTPVIYGRPGYETPKGTWQITAKSPDQWWSYPYKVYMPWGMKFDPKIGFYIHYSSGFALNSDTYIGSHGCIQTRDWEATKKLYEQAPVGTTVHVY</sequence>
<dbReference type="GO" id="GO:0016740">
    <property type="term" value="F:transferase activity"/>
    <property type="evidence" value="ECO:0007669"/>
    <property type="project" value="UniProtKB-KW"/>
</dbReference>
<dbReference type="AlphaFoldDB" id="K6V7V2"/>
<evidence type="ECO:0000259" key="7">
    <source>
        <dbReference type="PROSITE" id="PS52029"/>
    </source>
</evidence>
<dbReference type="PROSITE" id="PS52029">
    <property type="entry name" value="LD_TPASE"/>
    <property type="match status" value="1"/>
</dbReference>
<dbReference type="InterPro" id="IPR038063">
    <property type="entry name" value="Transpep_catalytic_dom"/>
</dbReference>
<name>K6V7V2_9MICO</name>
<keyword evidence="5 6" id="KW-0961">Cell wall biogenesis/degradation</keyword>
<evidence type="ECO:0000256" key="3">
    <source>
        <dbReference type="ARBA" id="ARBA00022960"/>
    </source>
</evidence>
<evidence type="ECO:0000256" key="2">
    <source>
        <dbReference type="ARBA" id="ARBA00022679"/>
    </source>
</evidence>
<dbReference type="PANTHER" id="PTHR30582">
    <property type="entry name" value="L,D-TRANSPEPTIDASE"/>
    <property type="match status" value="1"/>
</dbReference>
<dbReference type="GO" id="GO:0005576">
    <property type="term" value="C:extracellular region"/>
    <property type="evidence" value="ECO:0007669"/>
    <property type="project" value="TreeGrafter"/>
</dbReference>
<comment type="caution">
    <text evidence="8">The sequence shown here is derived from an EMBL/GenBank/DDBJ whole genome shotgun (WGS) entry which is preliminary data.</text>
</comment>
<evidence type="ECO:0000313" key="9">
    <source>
        <dbReference type="Proteomes" id="UP000008495"/>
    </source>
</evidence>
<feature type="active site" description="Nucleophile" evidence="6">
    <location>
        <position position="157"/>
    </location>
</feature>
<dbReference type="InterPro" id="IPR005490">
    <property type="entry name" value="LD_TPept_cat_dom"/>
</dbReference>
<protein>
    <recommendedName>
        <fullName evidence="7">L,D-TPase catalytic domain-containing protein</fullName>
    </recommendedName>
</protein>
<dbReference type="eggNOG" id="COG1376">
    <property type="taxonomic scope" value="Bacteria"/>
</dbReference>